<dbReference type="GO" id="GO:0005737">
    <property type="term" value="C:cytoplasm"/>
    <property type="evidence" value="ECO:0007669"/>
    <property type="project" value="TreeGrafter"/>
</dbReference>
<proteinExistence type="predicted"/>
<sequence>MLVGLIRHGLTDWNVIGKIQGQSDIPLNDEGRRQAHRLADRLVTESEYHWDFVLTSDLSRARETGEIIANKLNIPLYEPDSRLRERAFGEVEGLTAIERETRWGKEWDLLDLGQEKDDDIRLRGLDFLNDIGDRYPDSNVLVVSHGALLAQLYIALYKEKCMERIGNLSLTVLEKKESDWIMQLYNCTRHLEEILENSK</sequence>
<dbReference type="RefSeq" id="WP_091236139.1">
    <property type="nucleotide sequence ID" value="NZ_FNBG01000044.1"/>
</dbReference>
<feature type="binding site" evidence="2">
    <location>
        <begin position="7"/>
        <end position="14"/>
    </location>
    <ligand>
        <name>substrate</name>
    </ligand>
</feature>
<dbReference type="SUPFAM" id="SSF53254">
    <property type="entry name" value="Phosphoglycerate mutase-like"/>
    <property type="match status" value="1"/>
</dbReference>
<feature type="binding site" evidence="2">
    <location>
        <position position="60"/>
    </location>
    <ligand>
        <name>substrate</name>
    </ligand>
</feature>
<dbReference type="InterPro" id="IPR013078">
    <property type="entry name" value="His_Pase_superF_clade-1"/>
</dbReference>
<reference evidence="3 4" key="1">
    <citation type="submission" date="2016-10" db="EMBL/GenBank/DDBJ databases">
        <authorList>
            <person name="de Groot N.N."/>
        </authorList>
    </citation>
    <scope>NUCLEOTIDE SEQUENCE [LARGE SCALE GENOMIC DNA]</scope>
    <source>
        <strain evidence="3 4">DSM 28129</strain>
    </source>
</reference>
<dbReference type="Pfam" id="PF00300">
    <property type="entry name" value="His_Phos_1"/>
    <property type="match status" value="1"/>
</dbReference>
<dbReference type="EMBL" id="FNBG01000044">
    <property type="protein sequence ID" value="SDG45689.1"/>
    <property type="molecule type" value="Genomic_DNA"/>
</dbReference>
<evidence type="ECO:0000313" key="3">
    <source>
        <dbReference type="EMBL" id="SDG45689.1"/>
    </source>
</evidence>
<keyword evidence="4" id="KW-1185">Reference proteome</keyword>
<feature type="active site" description="Proton donor/acceptor" evidence="1">
    <location>
        <position position="85"/>
    </location>
</feature>
<dbReference type="AlphaFoldDB" id="A0A1G7UF38"/>
<protein>
    <submittedName>
        <fullName evidence="3">Broad specificity phosphatase PhoE</fullName>
    </submittedName>
</protein>
<dbReference type="PIRSF" id="PIRSF000709">
    <property type="entry name" value="6PFK_2-Ptase"/>
    <property type="match status" value="1"/>
</dbReference>
<dbReference type="InterPro" id="IPR050275">
    <property type="entry name" value="PGM_Phosphatase"/>
</dbReference>
<name>A0A1G7UF38_9BACL</name>
<dbReference type="PANTHER" id="PTHR48100">
    <property type="entry name" value="BROAD-SPECIFICITY PHOSPHATASE YOR283W-RELATED"/>
    <property type="match status" value="1"/>
</dbReference>
<gene>
    <name evidence="3" type="ORF">SAMN04488542_14429</name>
</gene>
<dbReference type="PANTHER" id="PTHR48100:SF1">
    <property type="entry name" value="HISTIDINE PHOSPHATASE FAMILY PROTEIN-RELATED"/>
    <property type="match status" value="1"/>
</dbReference>
<dbReference type="Gene3D" id="3.40.50.1240">
    <property type="entry name" value="Phosphoglycerate mutase-like"/>
    <property type="match status" value="1"/>
</dbReference>
<dbReference type="GO" id="GO:0016791">
    <property type="term" value="F:phosphatase activity"/>
    <property type="evidence" value="ECO:0007669"/>
    <property type="project" value="TreeGrafter"/>
</dbReference>
<feature type="active site" description="Tele-phosphohistidine intermediate" evidence="1">
    <location>
        <position position="8"/>
    </location>
</feature>
<dbReference type="Proteomes" id="UP000198972">
    <property type="component" value="Unassembled WGS sequence"/>
</dbReference>
<evidence type="ECO:0000313" key="4">
    <source>
        <dbReference type="Proteomes" id="UP000198972"/>
    </source>
</evidence>
<dbReference type="InterPro" id="IPR029033">
    <property type="entry name" value="His_PPase_superfam"/>
</dbReference>
<dbReference type="SMART" id="SM00855">
    <property type="entry name" value="PGAM"/>
    <property type="match status" value="1"/>
</dbReference>
<dbReference type="OrthoDB" id="9782128at2"/>
<dbReference type="STRING" id="670482.SAMN04488542_14429"/>
<evidence type="ECO:0000256" key="2">
    <source>
        <dbReference type="PIRSR" id="PIRSR613078-2"/>
    </source>
</evidence>
<evidence type="ECO:0000256" key="1">
    <source>
        <dbReference type="PIRSR" id="PIRSR613078-1"/>
    </source>
</evidence>
<organism evidence="3 4">
    <name type="scientific">Fontibacillus panacisegetis</name>
    <dbReference type="NCBI Taxonomy" id="670482"/>
    <lineage>
        <taxon>Bacteria</taxon>
        <taxon>Bacillati</taxon>
        <taxon>Bacillota</taxon>
        <taxon>Bacilli</taxon>
        <taxon>Bacillales</taxon>
        <taxon>Paenibacillaceae</taxon>
        <taxon>Fontibacillus</taxon>
    </lineage>
</organism>
<accession>A0A1G7UF38</accession>
<dbReference type="CDD" id="cd07067">
    <property type="entry name" value="HP_PGM_like"/>
    <property type="match status" value="1"/>
</dbReference>